<organism evidence="2 3">
    <name type="scientific">Orchesella dallaii</name>
    <dbReference type="NCBI Taxonomy" id="48710"/>
    <lineage>
        <taxon>Eukaryota</taxon>
        <taxon>Metazoa</taxon>
        <taxon>Ecdysozoa</taxon>
        <taxon>Arthropoda</taxon>
        <taxon>Hexapoda</taxon>
        <taxon>Collembola</taxon>
        <taxon>Entomobryomorpha</taxon>
        <taxon>Entomobryoidea</taxon>
        <taxon>Orchesellidae</taxon>
        <taxon>Orchesellinae</taxon>
        <taxon>Orchesella</taxon>
    </lineage>
</organism>
<keyword evidence="3" id="KW-1185">Reference proteome</keyword>
<proteinExistence type="predicted"/>
<dbReference type="Proteomes" id="UP001642540">
    <property type="component" value="Unassembled WGS sequence"/>
</dbReference>
<feature type="transmembrane region" description="Helical" evidence="1">
    <location>
        <begin position="36"/>
        <end position="57"/>
    </location>
</feature>
<protein>
    <recommendedName>
        <fullName evidence="4">Reticulon-like protein</fullName>
    </recommendedName>
</protein>
<evidence type="ECO:0000256" key="1">
    <source>
        <dbReference type="SAM" id="Phobius"/>
    </source>
</evidence>
<sequence length="188" mass="21746">MERDENNIRFYSSVLQNLASTLWGTVLLGCLRHDPVLWRILTVVALFVVITLCNFFVNKLSTRYQHFGDVYQSLIYGIMFGLSPPESQSIYENIEKIDSPFSFQENFLVVFDLFILTIKWKLMNLKKFILGEKKGIDSLCMCVHYSLLLWSGVLNWMLMTFLGSVHIIGYLVFMPVTNAPANRPNMVE</sequence>
<evidence type="ECO:0000313" key="3">
    <source>
        <dbReference type="Proteomes" id="UP001642540"/>
    </source>
</evidence>
<name>A0ABP1S7N3_9HEXA</name>
<evidence type="ECO:0008006" key="4">
    <source>
        <dbReference type="Google" id="ProtNLM"/>
    </source>
</evidence>
<gene>
    <name evidence="2" type="ORF">ODALV1_LOCUS30499</name>
</gene>
<keyword evidence="1" id="KW-0472">Membrane</keyword>
<dbReference type="EMBL" id="CAXLJM020000164">
    <property type="protein sequence ID" value="CAL8145462.1"/>
    <property type="molecule type" value="Genomic_DNA"/>
</dbReference>
<keyword evidence="1" id="KW-1133">Transmembrane helix</keyword>
<reference evidence="2 3" key="1">
    <citation type="submission" date="2024-08" db="EMBL/GenBank/DDBJ databases">
        <authorList>
            <person name="Cucini C."/>
            <person name="Frati F."/>
        </authorList>
    </citation>
    <scope>NUCLEOTIDE SEQUENCE [LARGE SCALE GENOMIC DNA]</scope>
</reference>
<comment type="caution">
    <text evidence="2">The sequence shown here is derived from an EMBL/GenBank/DDBJ whole genome shotgun (WGS) entry which is preliminary data.</text>
</comment>
<keyword evidence="1" id="KW-0812">Transmembrane</keyword>
<accession>A0ABP1S7N3</accession>
<feature type="transmembrane region" description="Helical" evidence="1">
    <location>
        <begin position="153"/>
        <end position="173"/>
    </location>
</feature>
<dbReference type="PROSITE" id="PS51257">
    <property type="entry name" value="PROKAR_LIPOPROTEIN"/>
    <property type="match status" value="1"/>
</dbReference>
<evidence type="ECO:0000313" key="2">
    <source>
        <dbReference type="EMBL" id="CAL8145462.1"/>
    </source>
</evidence>